<feature type="non-terminal residue" evidence="5">
    <location>
        <position position="1"/>
    </location>
</feature>
<evidence type="ECO:0000256" key="2">
    <source>
        <dbReference type="ARBA" id="ARBA00022679"/>
    </source>
</evidence>
<dbReference type="InterPro" id="IPR012340">
    <property type="entry name" value="NA-bd_OB-fold"/>
</dbReference>
<dbReference type="GO" id="GO:0009451">
    <property type="term" value="P:RNA modification"/>
    <property type="evidence" value="ECO:0007669"/>
    <property type="project" value="UniProtKB-ARBA"/>
</dbReference>
<protein>
    <recommendedName>
        <fullName evidence="4">TRAM domain-containing protein</fullName>
    </recommendedName>
</protein>
<evidence type="ECO:0000259" key="4">
    <source>
        <dbReference type="PROSITE" id="PS50926"/>
    </source>
</evidence>
<dbReference type="PANTHER" id="PTHR11061">
    <property type="entry name" value="RNA M5U METHYLTRANSFERASE"/>
    <property type="match status" value="1"/>
</dbReference>
<dbReference type="Pfam" id="PF05958">
    <property type="entry name" value="tRNA_U5-meth_tr"/>
    <property type="match status" value="1"/>
</dbReference>
<dbReference type="InterPro" id="IPR030390">
    <property type="entry name" value="MeTrfase_TrmA_AS"/>
</dbReference>
<evidence type="ECO:0000256" key="1">
    <source>
        <dbReference type="ARBA" id="ARBA00022603"/>
    </source>
</evidence>
<dbReference type="Gene3D" id="2.40.50.1070">
    <property type="match status" value="1"/>
</dbReference>
<dbReference type="CDD" id="cd02440">
    <property type="entry name" value="AdoMet_MTases"/>
    <property type="match status" value="1"/>
</dbReference>
<dbReference type="GO" id="GO:0006396">
    <property type="term" value="P:RNA processing"/>
    <property type="evidence" value="ECO:0007669"/>
    <property type="project" value="InterPro"/>
</dbReference>
<dbReference type="SUPFAM" id="SSF50249">
    <property type="entry name" value="Nucleic acid-binding proteins"/>
    <property type="match status" value="1"/>
</dbReference>
<proteinExistence type="predicted"/>
<dbReference type="InterPro" id="IPR029063">
    <property type="entry name" value="SAM-dependent_MTases_sf"/>
</dbReference>
<dbReference type="GO" id="GO:0008173">
    <property type="term" value="F:RNA methyltransferase activity"/>
    <property type="evidence" value="ECO:0007669"/>
    <property type="project" value="InterPro"/>
</dbReference>
<dbReference type="GO" id="GO:0032259">
    <property type="term" value="P:methylation"/>
    <property type="evidence" value="ECO:0007669"/>
    <property type="project" value="UniProtKB-KW"/>
</dbReference>
<accession>A0A382IRX6</accession>
<dbReference type="SUPFAM" id="SSF53335">
    <property type="entry name" value="S-adenosyl-L-methionine-dependent methyltransferases"/>
    <property type="match status" value="1"/>
</dbReference>
<feature type="non-terminal residue" evidence="5">
    <location>
        <position position="355"/>
    </location>
</feature>
<dbReference type="Pfam" id="PF01938">
    <property type="entry name" value="TRAM"/>
    <property type="match status" value="1"/>
</dbReference>
<name>A0A382IRX6_9ZZZZ</name>
<dbReference type="GO" id="GO:0008757">
    <property type="term" value="F:S-adenosylmethionine-dependent methyltransferase activity"/>
    <property type="evidence" value="ECO:0007669"/>
    <property type="project" value="UniProtKB-ARBA"/>
</dbReference>
<dbReference type="AlphaFoldDB" id="A0A382IRX6"/>
<dbReference type="PROSITE" id="PS51687">
    <property type="entry name" value="SAM_MT_RNA_M5U"/>
    <property type="match status" value="1"/>
</dbReference>
<dbReference type="InterPro" id="IPR002792">
    <property type="entry name" value="TRAM_dom"/>
</dbReference>
<dbReference type="InterPro" id="IPR010280">
    <property type="entry name" value="U5_MeTrfase_fam"/>
</dbReference>
<dbReference type="EMBL" id="UINC01068993">
    <property type="protein sequence ID" value="SVC02029.1"/>
    <property type="molecule type" value="Genomic_DNA"/>
</dbReference>
<sequence>VGRVDGFVVFVPLVIEGETVEAEITEVKKSFARADLVKVVEPAESRVEPECSYFGDCGGCQYQHMAYEAQLAMKQKQIVALFERIGGFTGDRVAPVVACPKPYNYRNRILIRSQWNGKAKKLLVGFRKRNSHWVVEIDECKIAEPALNAQIPEVRDNPPNKGGVKVNLRVVPDDWVVPDHSFFQTNYFMLPRMVEVVRKIFQASGAEYLIDTYCGVGFLGIELASLAKRYAGVEYDHRAILAARENATKFGGDNGEFIEGRTEHLLPKLLAKFEAGKTTVILDPPRKGCVPAALEQLRQSRPVQIIYVSCHPATLARDLNALCADGVYRLEQVVPLDMFPHTQHVECVTDLRLNT</sequence>
<dbReference type="PANTHER" id="PTHR11061:SF30">
    <property type="entry name" value="TRNA (URACIL(54)-C(5))-METHYLTRANSFERASE"/>
    <property type="match status" value="1"/>
</dbReference>
<dbReference type="PROSITE" id="PS50926">
    <property type="entry name" value="TRAM"/>
    <property type="match status" value="1"/>
</dbReference>
<dbReference type="PROSITE" id="PS01231">
    <property type="entry name" value="TRMA_2"/>
    <property type="match status" value="1"/>
</dbReference>
<keyword evidence="1" id="KW-0489">Methyltransferase</keyword>
<dbReference type="InterPro" id="IPR030391">
    <property type="entry name" value="MeTrfase_TrmA_CS"/>
</dbReference>
<feature type="domain" description="TRAM" evidence="4">
    <location>
        <begin position="1"/>
        <end position="38"/>
    </location>
</feature>
<evidence type="ECO:0000313" key="5">
    <source>
        <dbReference type="EMBL" id="SVC02029.1"/>
    </source>
</evidence>
<keyword evidence="2" id="KW-0808">Transferase</keyword>
<dbReference type="Gene3D" id="2.40.50.140">
    <property type="entry name" value="Nucleic acid-binding proteins"/>
    <property type="match status" value="1"/>
</dbReference>
<evidence type="ECO:0000256" key="3">
    <source>
        <dbReference type="ARBA" id="ARBA00022691"/>
    </source>
</evidence>
<organism evidence="5">
    <name type="scientific">marine metagenome</name>
    <dbReference type="NCBI Taxonomy" id="408172"/>
    <lineage>
        <taxon>unclassified sequences</taxon>
        <taxon>metagenomes</taxon>
        <taxon>ecological metagenomes</taxon>
    </lineage>
</organism>
<keyword evidence="3" id="KW-0949">S-adenosyl-L-methionine</keyword>
<dbReference type="Gene3D" id="3.40.50.150">
    <property type="entry name" value="Vaccinia Virus protein VP39"/>
    <property type="match status" value="2"/>
</dbReference>
<dbReference type="PROSITE" id="PS01230">
    <property type="entry name" value="TRMA_1"/>
    <property type="match status" value="1"/>
</dbReference>
<reference evidence="5" key="1">
    <citation type="submission" date="2018-05" db="EMBL/GenBank/DDBJ databases">
        <authorList>
            <person name="Lanie J.A."/>
            <person name="Ng W.-L."/>
            <person name="Kazmierczak K.M."/>
            <person name="Andrzejewski T.M."/>
            <person name="Davidsen T.M."/>
            <person name="Wayne K.J."/>
            <person name="Tettelin H."/>
            <person name="Glass J.I."/>
            <person name="Rusch D."/>
            <person name="Podicherti R."/>
            <person name="Tsui H.-C.T."/>
            <person name="Winkler M.E."/>
        </authorList>
    </citation>
    <scope>NUCLEOTIDE SEQUENCE</scope>
</reference>
<gene>
    <name evidence="5" type="ORF">METZ01_LOCUS254883</name>
</gene>